<proteinExistence type="predicted"/>
<dbReference type="PANTHER" id="PTHR40077">
    <property type="entry name" value="MEMBRANE PROTEIN-RELATED"/>
    <property type="match status" value="1"/>
</dbReference>
<feature type="domain" description="DUF3817" evidence="7">
    <location>
        <begin position="6"/>
        <end position="91"/>
    </location>
</feature>
<accession>A0A0E3ZED1</accession>
<dbReference type="PANTHER" id="PTHR40077:SF1">
    <property type="entry name" value="MEMBRANE PROTEIN"/>
    <property type="match status" value="1"/>
</dbReference>
<evidence type="ECO:0000313" key="8">
    <source>
        <dbReference type="EMBL" id="AKD03604.1"/>
    </source>
</evidence>
<evidence type="ECO:0000256" key="3">
    <source>
        <dbReference type="ARBA" id="ARBA00022692"/>
    </source>
</evidence>
<reference evidence="8 9" key="1">
    <citation type="journal article" date="2015" name="Sci. Rep.">
        <title>Unraveling adaptation of Pontibacter korlensis to radiation and infertility in desert through complete genome and comparative transcriptomic analysis.</title>
        <authorList>
            <person name="Dai J."/>
            <person name="Dai W."/>
            <person name="Qiu C."/>
            <person name="Yang Z."/>
            <person name="Zhang Y."/>
            <person name="Zhou M."/>
            <person name="Zhang L."/>
            <person name="Fang C."/>
            <person name="Gao Q."/>
            <person name="Yang Q."/>
            <person name="Li X."/>
            <person name="Wang Z."/>
            <person name="Wang Z."/>
            <person name="Jia Z."/>
            <person name="Chen X."/>
        </authorList>
    </citation>
    <scope>NUCLEOTIDE SEQUENCE [LARGE SCALE GENOMIC DNA]</scope>
    <source>
        <strain evidence="8 9">X14-1T</strain>
    </source>
</reference>
<keyword evidence="3 6" id="KW-0812">Transmembrane</keyword>
<dbReference type="InterPro" id="IPR023845">
    <property type="entry name" value="DUF3817_TM"/>
</dbReference>
<evidence type="ECO:0000259" key="7">
    <source>
        <dbReference type="Pfam" id="PF12823"/>
    </source>
</evidence>
<protein>
    <submittedName>
        <fullName evidence="8">Membrane protein</fullName>
    </submittedName>
</protein>
<organism evidence="8 9">
    <name type="scientific">Pontibacter korlensis</name>
    <dbReference type="NCBI Taxonomy" id="400092"/>
    <lineage>
        <taxon>Bacteria</taxon>
        <taxon>Pseudomonadati</taxon>
        <taxon>Bacteroidota</taxon>
        <taxon>Cytophagia</taxon>
        <taxon>Cytophagales</taxon>
        <taxon>Hymenobacteraceae</taxon>
        <taxon>Pontibacter</taxon>
    </lineage>
</organism>
<evidence type="ECO:0000256" key="5">
    <source>
        <dbReference type="ARBA" id="ARBA00023136"/>
    </source>
</evidence>
<sequence length="108" mass="12211">MKTPISRLRTVGIYEGLSYLILLGIAMPLKYMFDMPLFVKYVGWAHGLLFVLYILALLQVTLAYNWSFKKVAAGFIASLLPFGPFILDKKLLDKEEAALQAQKQKQVA</sequence>
<keyword evidence="5 6" id="KW-0472">Membrane</keyword>
<evidence type="ECO:0000256" key="1">
    <source>
        <dbReference type="ARBA" id="ARBA00004651"/>
    </source>
</evidence>
<feature type="transmembrane region" description="Helical" evidence="6">
    <location>
        <begin position="12"/>
        <end position="29"/>
    </location>
</feature>
<keyword evidence="2" id="KW-1003">Cell membrane</keyword>
<comment type="subcellular location">
    <subcellularLocation>
        <location evidence="1">Cell membrane</location>
        <topology evidence="1">Multi-pass membrane protein</topology>
    </subcellularLocation>
</comment>
<dbReference type="KEGG" id="pko:PKOR_11270"/>
<dbReference type="AlphaFoldDB" id="A0A0E3ZED1"/>
<dbReference type="GO" id="GO:0005886">
    <property type="term" value="C:plasma membrane"/>
    <property type="evidence" value="ECO:0007669"/>
    <property type="project" value="UniProtKB-SubCell"/>
</dbReference>
<evidence type="ECO:0000313" key="9">
    <source>
        <dbReference type="Proteomes" id="UP000033109"/>
    </source>
</evidence>
<feature type="transmembrane region" description="Helical" evidence="6">
    <location>
        <begin position="41"/>
        <end position="64"/>
    </location>
</feature>
<evidence type="ECO:0000256" key="4">
    <source>
        <dbReference type="ARBA" id="ARBA00022989"/>
    </source>
</evidence>
<dbReference type="Proteomes" id="UP000033109">
    <property type="component" value="Chromosome"/>
</dbReference>
<evidence type="ECO:0000256" key="6">
    <source>
        <dbReference type="SAM" id="Phobius"/>
    </source>
</evidence>
<dbReference type="Pfam" id="PF12823">
    <property type="entry name" value="DUF3817"/>
    <property type="match status" value="1"/>
</dbReference>
<name>A0A0E3ZED1_9BACT</name>
<keyword evidence="4 6" id="KW-1133">Transmembrane helix</keyword>
<dbReference type="RefSeq" id="WP_046310826.1">
    <property type="nucleotide sequence ID" value="NZ_CBCSCY010000002.1"/>
</dbReference>
<dbReference type="PATRIC" id="fig|400092.3.peg.2450"/>
<dbReference type="OrthoDB" id="1121311at2"/>
<dbReference type="HOGENOM" id="CLU_120964_3_3_10"/>
<keyword evidence="9" id="KW-1185">Reference proteome</keyword>
<dbReference type="EMBL" id="CP009621">
    <property type="protein sequence ID" value="AKD03604.1"/>
    <property type="molecule type" value="Genomic_DNA"/>
</dbReference>
<gene>
    <name evidence="8" type="ORF">PKOR_11270</name>
</gene>
<dbReference type="NCBIfam" id="TIGR03954">
    <property type="entry name" value="integ_memb_HG"/>
    <property type="match status" value="1"/>
</dbReference>
<evidence type="ECO:0000256" key="2">
    <source>
        <dbReference type="ARBA" id="ARBA00022475"/>
    </source>
</evidence>